<evidence type="ECO:0000313" key="2">
    <source>
        <dbReference type="Proteomes" id="UP001566331"/>
    </source>
</evidence>
<gene>
    <name evidence="1" type="ORF">AB6713_03265</name>
</gene>
<sequence length="58" mass="6685">MSMPDYACEREAVDRLYQLTREGRTGCGEYLRLDQLIYGGLIRTYGREDDDLRHAATA</sequence>
<protein>
    <submittedName>
        <fullName evidence="1">Uncharacterized protein</fullName>
    </submittedName>
</protein>
<proteinExistence type="predicted"/>
<name>A0ABV4HLN4_9GAMM</name>
<reference evidence="1 2" key="1">
    <citation type="submission" date="2024-07" db="EMBL/GenBank/DDBJ databases">
        <title>Luteimonas salilacus sp. nov., isolated from the shore soil of Salt Lake in Tibet of China.</title>
        <authorList>
            <person name="Zhang X."/>
            <person name="Li A."/>
        </authorList>
    </citation>
    <scope>NUCLEOTIDE SEQUENCE [LARGE SCALE GENOMIC DNA]</scope>
    <source>
        <strain evidence="1 2">B3-2-R+30</strain>
    </source>
</reference>
<dbReference type="RefSeq" id="WP_370563010.1">
    <property type="nucleotide sequence ID" value="NZ_JBFWIB010000002.1"/>
</dbReference>
<accession>A0ABV4HLN4</accession>
<dbReference type="Proteomes" id="UP001566331">
    <property type="component" value="Unassembled WGS sequence"/>
</dbReference>
<dbReference type="EMBL" id="JBFWIC010000003">
    <property type="protein sequence ID" value="MEZ0473637.1"/>
    <property type="molecule type" value="Genomic_DNA"/>
</dbReference>
<organism evidence="1 2">
    <name type="scientific">Luteimonas salinilitoris</name>
    <dbReference type="NCBI Taxonomy" id="3237697"/>
    <lineage>
        <taxon>Bacteria</taxon>
        <taxon>Pseudomonadati</taxon>
        <taxon>Pseudomonadota</taxon>
        <taxon>Gammaproteobacteria</taxon>
        <taxon>Lysobacterales</taxon>
        <taxon>Lysobacteraceae</taxon>
        <taxon>Luteimonas</taxon>
    </lineage>
</organism>
<evidence type="ECO:0000313" key="1">
    <source>
        <dbReference type="EMBL" id="MEZ0473637.1"/>
    </source>
</evidence>
<keyword evidence="2" id="KW-1185">Reference proteome</keyword>
<comment type="caution">
    <text evidence="1">The sequence shown here is derived from an EMBL/GenBank/DDBJ whole genome shotgun (WGS) entry which is preliminary data.</text>
</comment>